<gene>
    <name evidence="2" type="ORF">ADAIOCCD_00002</name>
    <name evidence="1" type="ORF">CAMBNMFJ_00002</name>
</gene>
<evidence type="ECO:0000313" key="1">
    <source>
        <dbReference type="EMBL" id="QNO44256.1"/>
    </source>
</evidence>
<evidence type="ECO:0000313" key="2">
    <source>
        <dbReference type="EMBL" id="QNO49694.1"/>
    </source>
</evidence>
<organism evidence="2">
    <name type="scientific">Candidatus Methanogaster sp. ANME-2c ERB4</name>
    <dbReference type="NCBI Taxonomy" id="2759911"/>
    <lineage>
        <taxon>Archaea</taxon>
        <taxon>Methanobacteriati</taxon>
        <taxon>Methanobacteriota</taxon>
        <taxon>Stenosarchaea group</taxon>
        <taxon>Methanomicrobia</taxon>
        <taxon>Methanosarcinales</taxon>
        <taxon>ANME-2 cluster</taxon>
        <taxon>Candidatus Methanogasteraceae</taxon>
        <taxon>Candidatus Methanogaster</taxon>
    </lineage>
</organism>
<proteinExistence type="predicted"/>
<name>A0A7G9YNW0_9EURY</name>
<dbReference type="AlphaFoldDB" id="A0A7G9YNW0"/>
<dbReference type="EMBL" id="MT631394">
    <property type="protein sequence ID" value="QNO49694.1"/>
    <property type="molecule type" value="Genomic_DNA"/>
</dbReference>
<protein>
    <submittedName>
        <fullName evidence="2">Uncharacterized protein</fullName>
    </submittedName>
</protein>
<accession>A0A7G9YNW0</accession>
<dbReference type="EMBL" id="MT630942">
    <property type="protein sequence ID" value="QNO44256.1"/>
    <property type="molecule type" value="Genomic_DNA"/>
</dbReference>
<sequence length="96" mass="11661">MHERGISCEFGIVEHDRFDRDRECDESRCKLWYERHATRATEILDASFYFMILLFVVVEVKTDRINDLFHLDLVVWRFYAHPWQIMIHERGNAAFP</sequence>
<reference evidence="2" key="1">
    <citation type="submission" date="2020-06" db="EMBL/GenBank/DDBJ databases">
        <title>Unique genomic features of the anaerobic methanotrophic archaea.</title>
        <authorList>
            <person name="Chadwick G.L."/>
            <person name="Skennerton C.T."/>
            <person name="Laso-Perez R."/>
            <person name="Leu A.O."/>
            <person name="Speth D.R."/>
            <person name="Yu H."/>
            <person name="Morgan-Lang C."/>
            <person name="Hatzenpichler R."/>
            <person name="Goudeau D."/>
            <person name="Malmstrom R."/>
            <person name="Brazelton W.J."/>
            <person name="Woyke T."/>
            <person name="Hallam S.J."/>
            <person name="Tyson G.W."/>
            <person name="Wegener G."/>
            <person name="Boetius A."/>
            <person name="Orphan V."/>
        </authorList>
    </citation>
    <scope>NUCLEOTIDE SEQUENCE</scope>
</reference>